<evidence type="ECO:0000256" key="1">
    <source>
        <dbReference type="ARBA" id="ARBA00011738"/>
    </source>
</evidence>
<dbReference type="InterPro" id="IPR010987">
    <property type="entry name" value="Glutathione-S-Trfase_C-like"/>
</dbReference>
<dbReference type="CDD" id="cd00570">
    <property type="entry name" value="GST_N_family"/>
    <property type="match status" value="1"/>
</dbReference>
<dbReference type="InterPro" id="IPR040079">
    <property type="entry name" value="Glutathione_S-Trfase"/>
</dbReference>
<sequence length="222" mass="25479">MRALHHFSLQPQSRRIRIQLREKKIDVDLVAERPWERREELLRLNPAGETPVLVEDGGLTVVGAQVIGEYLEEVYPESPLLGGDARARAETRRLVAWFDDKFEREVTRNLLHEKMLRRLYGQGGPDSGAIRAGKANIRIHLDYIAWLTERRNWLAGAQFSLADIAAAAQLSVIDYMGDVDWESFPEAKHWYARVKSRPSFRPILADTWPGTQPPPHYADLDF</sequence>
<dbReference type="EMBL" id="SNYW01000002">
    <property type="protein sequence ID" value="TDQ85465.1"/>
    <property type="molecule type" value="Genomic_DNA"/>
</dbReference>
<keyword evidence="5" id="KW-1185">Reference proteome</keyword>
<dbReference type="SFLD" id="SFLDG00358">
    <property type="entry name" value="Main_(cytGST)"/>
    <property type="match status" value="1"/>
</dbReference>
<feature type="domain" description="GST N-terminal" evidence="2">
    <location>
        <begin position="1"/>
        <end position="79"/>
    </location>
</feature>
<dbReference type="Proteomes" id="UP000295783">
    <property type="component" value="Unassembled WGS sequence"/>
</dbReference>
<gene>
    <name evidence="4" type="ORF">A8950_0251</name>
</gene>
<evidence type="ECO:0000259" key="3">
    <source>
        <dbReference type="PROSITE" id="PS50405"/>
    </source>
</evidence>
<dbReference type="OrthoDB" id="9794721at2"/>
<dbReference type="InterPro" id="IPR004046">
    <property type="entry name" value="GST_C"/>
</dbReference>
<reference evidence="4 5" key="1">
    <citation type="submission" date="2019-03" db="EMBL/GenBank/DDBJ databases">
        <title>Genomic Encyclopedia of Type Strains, Phase III (KMG-III): the genomes of soil and plant-associated and newly described type strains.</title>
        <authorList>
            <person name="Whitman W."/>
        </authorList>
    </citation>
    <scope>NUCLEOTIDE SEQUENCE [LARGE SCALE GENOMIC DNA]</scope>
    <source>
        <strain evidence="4 5">CGMCC 1.7660</strain>
    </source>
</reference>
<name>A0A4R6WW16_9PROT</name>
<dbReference type="Gene3D" id="1.20.1050.10">
    <property type="match status" value="1"/>
</dbReference>
<dbReference type="PROSITE" id="PS50405">
    <property type="entry name" value="GST_CTER"/>
    <property type="match status" value="1"/>
</dbReference>
<dbReference type="CDD" id="cd00299">
    <property type="entry name" value="GST_C_family"/>
    <property type="match status" value="1"/>
</dbReference>
<organism evidence="4 5">
    <name type="scientific">Dongia mobilis</name>
    <dbReference type="NCBI Taxonomy" id="578943"/>
    <lineage>
        <taxon>Bacteria</taxon>
        <taxon>Pseudomonadati</taxon>
        <taxon>Pseudomonadota</taxon>
        <taxon>Alphaproteobacteria</taxon>
        <taxon>Rhodospirillales</taxon>
        <taxon>Dongiaceae</taxon>
        <taxon>Dongia</taxon>
    </lineage>
</organism>
<dbReference type="SUPFAM" id="SSF52833">
    <property type="entry name" value="Thioredoxin-like"/>
    <property type="match status" value="1"/>
</dbReference>
<dbReference type="SUPFAM" id="SSF47616">
    <property type="entry name" value="GST C-terminal domain-like"/>
    <property type="match status" value="1"/>
</dbReference>
<evidence type="ECO:0000313" key="4">
    <source>
        <dbReference type="EMBL" id="TDQ85465.1"/>
    </source>
</evidence>
<proteinExistence type="predicted"/>
<accession>A0A4R6WW16</accession>
<dbReference type="InterPro" id="IPR004045">
    <property type="entry name" value="Glutathione_S-Trfase_N"/>
</dbReference>
<dbReference type="InterPro" id="IPR036249">
    <property type="entry name" value="Thioredoxin-like_sf"/>
</dbReference>
<dbReference type="RefSeq" id="WP_133611670.1">
    <property type="nucleotide sequence ID" value="NZ_SNYW01000002.1"/>
</dbReference>
<comment type="subunit">
    <text evidence="1">Homodimer.</text>
</comment>
<feature type="domain" description="GST C-terminal" evidence="3">
    <location>
        <begin position="84"/>
        <end position="217"/>
    </location>
</feature>
<evidence type="ECO:0000259" key="2">
    <source>
        <dbReference type="PROSITE" id="PS50404"/>
    </source>
</evidence>
<keyword evidence="4" id="KW-0808">Transferase</keyword>
<protein>
    <submittedName>
        <fullName evidence="4">Glutathione S-transferase</fullName>
    </submittedName>
</protein>
<dbReference type="SFLD" id="SFLDS00019">
    <property type="entry name" value="Glutathione_Transferase_(cytos"/>
    <property type="match status" value="1"/>
</dbReference>
<dbReference type="GO" id="GO:0006749">
    <property type="term" value="P:glutathione metabolic process"/>
    <property type="evidence" value="ECO:0007669"/>
    <property type="project" value="TreeGrafter"/>
</dbReference>
<dbReference type="Pfam" id="PF13409">
    <property type="entry name" value="GST_N_2"/>
    <property type="match status" value="1"/>
</dbReference>
<evidence type="ECO:0000313" key="5">
    <source>
        <dbReference type="Proteomes" id="UP000295783"/>
    </source>
</evidence>
<dbReference type="PANTHER" id="PTHR43969:SF9">
    <property type="entry name" value="GLUTATHIONE S TRANSFERASE D10, ISOFORM A-RELATED"/>
    <property type="match status" value="1"/>
</dbReference>
<comment type="caution">
    <text evidence="4">The sequence shown here is derived from an EMBL/GenBank/DDBJ whole genome shotgun (WGS) entry which is preliminary data.</text>
</comment>
<dbReference type="GO" id="GO:0004364">
    <property type="term" value="F:glutathione transferase activity"/>
    <property type="evidence" value="ECO:0007669"/>
    <property type="project" value="TreeGrafter"/>
</dbReference>
<dbReference type="PANTHER" id="PTHR43969">
    <property type="entry name" value="GLUTATHIONE S TRANSFERASE D10, ISOFORM A-RELATED"/>
    <property type="match status" value="1"/>
</dbReference>
<dbReference type="PROSITE" id="PS50404">
    <property type="entry name" value="GST_NTER"/>
    <property type="match status" value="1"/>
</dbReference>
<dbReference type="Pfam" id="PF00043">
    <property type="entry name" value="GST_C"/>
    <property type="match status" value="1"/>
</dbReference>
<dbReference type="AlphaFoldDB" id="A0A4R6WW16"/>
<dbReference type="Gene3D" id="3.40.30.10">
    <property type="entry name" value="Glutaredoxin"/>
    <property type="match status" value="1"/>
</dbReference>
<dbReference type="InterPro" id="IPR036282">
    <property type="entry name" value="Glutathione-S-Trfase_C_sf"/>
</dbReference>